<dbReference type="InterPro" id="IPR028002">
    <property type="entry name" value="Myb_DNA-bind_5"/>
</dbReference>
<dbReference type="InterPro" id="IPR001005">
    <property type="entry name" value="SANT/Myb"/>
</dbReference>
<evidence type="ECO:0000313" key="4">
    <source>
        <dbReference type="RefSeq" id="XP_005095231.1"/>
    </source>
</evidence>
<dbReference type="Pfam" id="PF13873">
    <property type="entry name" value="Myb_DNA-bind_5"/>
    <property type="match status" value="1"/>
</dbReference>
<feature type="region of interest" description="Disordered" evidence="1">
    <location>
        <begin position="298"/>
        <end position="350"/>
    </location>
</feature>
<feature type="region of interest" description="Disordered" evidence="1">
    <location>
        <begin position="489"/>
        <end position="560"/>
    </location>
</feature>
<keyword evidence="3" id="KW-1185">Reference proteome</keyword>
<feature type="compositionally biased region" description="Polar residues" evidence="1">
    <location>
        <begin position="679"/>
        <end position="689"/>
    </location>
</feature>
<dbReference type="RefSeq" id="XP_005095231.1">
    <property type="nucleotide sequence ID" value="XM_005095174.2"/>
</dbReference>
<dbReference type="Proteomes" id="UP000694888">
    <property type="component" value="Unplaced"/>
</dbReference>
<evidence type="ECO:0000259" key="2">
    <source>
        <dbReference type="SMART" id="SM00717"/>
    </source>
</evidence>
<feature type="compositionally biased region" description="Basic and acidic residues" evidence="1">
    <location>
        <begin position="519"/>
        <end position="543"/>
    </location>
</feature>
<feature type="compositionally biased region" description="Low complexity" evidence="1">
    <location>
        <begin position="325"/>
        <end position="336"/>
    </location>
</feature>
<feature type="region of interest" description="Disordered" evidence="1">
    <location>
        <begin position="442"/>
        <end position="468"/>
    </location>
</feature>
<feature type="domain" description="Myb-like" evidence="2">
    <location>
        <begin position="6"/>
        <end position="78"/>
    </location>
</feature>
<feature type="compositionally biased region" description="Basic and acidic residues" evidence="1">
    <location>
        <begin position="455"/>
        <end position="464"/>
    </location>
</feature>
<dbReference type="PANTHER" id="PTHR23098">
    <property type="entry name" value="AGAP001331-PA-RELATED"/>
    <property type="match status" value="1"/>
</dbReference>
<feature type="compositionally biased region" description="Low complexity" evidence="1">
    <location>
        <begin position="544"/>
        <end position="554"/>
    </location>
</feature>
<evidence type="ECO:0000256" key="1">
    <source>
        <dbReference type="SAM" id="MobiDB-lite"/>
    </source>
</evidence>
<reference evidence="4" key="1">
    <citation type="submission" date="2025-08" db="UniProtKB">
        <authorList>
            <consortium name="RefSeq"/>
        </authorList>
    </citation>
    <scope>IDENTIFICATION</scope>
</reference>
<feature type="compositionally biased region" description="Acidic residues" evidence="1">
    <location>
        <begin position="495"/>
        <end position="515"/>
    </location>
</feature>
<gene>
    <name evidence="4" type="primary">LOC101854077</name>
</gene>
<protein>
    <submittedName>
        <fullName evidence="4">Uncharacterized protein LOC101854077</fullName>
    </submittedName>
</protein>
<sequence>MYNRVRKPNYTQEETIALLEQLHIYKHLLFRRSGPGALSYSQRADIWANIAQVVNAVPNSAERTIEELKHRWKDMSHRARTALKYIREADASGKKILKPSVAYFDIIMGILGDDVPPHIKSALQPDFFSMPRTWENPVESYESVLFLRSDDTKEVKPDLSQINCSPISGGCMYVPKNVSTYFSRDRENSQSFSAANSSQPSLVHNIKTEPEWESNNKQKPVLSKIFNKVCAMNDSSSGVFTKKLLCETDMAAEQSSNGLQGVMAGGDRADAIPVPMSQVDRCPMVLDPNTEMVVHVNHSKDEEIMRSSASTPFREKSEPRKRRVSTPPRHSSTSPSKKQKVRDGTTYDPETADAEELKRCYYINKIEMVRQKREFIRLQEMKLHMELRLLQQQLFSSGLEPMAEQDSLVGHRSSEASSSFLGLSSRQQDCSPPLAGLHHPATTSGFTGPFSGQNDSRHGLRRSENLPFVNTNNIDGVEIVNDVDSYSVSSRGDFENDNVVDAGENDNEESDDDGCDNNIDARNDSGICHDNDTSVRDDNERDNNGGNDVNVLENGESRDGNDIDAVRELEQNECDNDNTVITSIDNGNGFVVTNQGSFNRTDDCFEGVGDINISGGVSGCRGDDRHSTNNSTENDERDCVQPVENHNAGNCGNYSKLEISSLPGSESNNVPSHTEDLTNEYSDLSSEES</sequence>
<evidence type="ECO:0000313" key="3">
    <source>
        <dbReference type="Proteomes" id="UP000694888"/>
    </source>
</evidence>
<organism evidence="3 4">
    <name type="scientific">Aplysia californica</name>
    <name type="common">California sea hare</name>
    <dbReference type="NCBI Taxonomy" id="6500"/>
    <lineage>
        <taxon>Eukaryota</taxon>
        <taxon>Metazoa</taxon>
        <taxon>Spiralia</taxon>
        <taxon>Lophotrochozoa</taxon>
        <taxon>Mollusca</taxon>
        <taxon>Gastropoda</taxon>
        <taxon>Heterobranchia</taxon>
        <taxon>Euthyneura</taxon>
        <taxon>Tectipleura</taxon>
        <taxon>Aplysiida</taxon>
        <taxon>Aplysioidea</taxon>
        <taxon>Aplysiidae</taxon>
        <taxon>Aplysia</taxon>
    </lineage>
</organism>
<feature type="compositionally biased region" description="Polar residues" evidence="1">
    <location>
        <begin position="442"/>
        <end position="454"/>
    </location>
</feature>
<dbReference type="GeneID" id="101854077"/>
<name>A0ABM0JJP1_APLCA</name>
<dbReference type="PANTHER" id="PTHR23098:SF16">
    <property type="entry name" value="REGULATORY PROTEIN ZESTE"/>
    <property type="match status" value="1"/>
</dbReference>
<feature type="compositionally biased region" description="Polar residues" evidence="1">
    <location>
        <begin position="662"/>
        <end position="672"/>
    </location>
</feature>
<feature type="region of interest" description="Disordered" evidence="1">
    <location>
        <begin position="616"/>
        <end position="689"/>
    </location>
</feature>
<dbReference type="SMART" id="SM00717">
    <property type="entry name" value="SANT"/>
    <property type="match status" value="1"/>
</dbReference>
<proteinExistence type="predicted"/>
<accession>A0ABM0JJP1</accession>